<dbReference type="InterPro" id="IPR050399">
    <property type="entry name" value="HPr"/>
</dbReference>
<gene>
    <name evidence="5" type="ORF">SAMN05216313_101332</name>
</gene>
<dbReference type="CDD" id="cd00367">
    <property type="entry name" value="PTS-HPr_like"/>
    <property type="match status" value="1"/>
</dbReference>
<evidence type="ECO:0000313" key="5">
    <source>
        <dbReference type="EMBL" id="SET01252.1"/>
    </source>
</evidence>
<dbReference type="PANTHER" id="PTHR33705">
    <property type="entry name" value="PHOSPHOCARRIER PROTEIN HPR"/>
    <property type="match status" value="1"/>
</dbReference>
<dbReference type="AlphaFoldDB" id="A0A1I0B3J7"/>
<evidence type="ECO:0000256" key="1">
    <source>
        <dbReference type="ARBA" id="ARBA00004496"/>
    </source>
</evidence>
<keyword evidence="3" id="KW-0598">Phosphotransferase system</keyword>
<dbReference type="NCBIfam" id="TIGR01003">
    <property type="entry name" value="PTS_HPr_family"/>
    <property type="match status" value="1"/>
</dbReference>
<protein>
    <submittedName>
        <fullName evidence="5">Phosphocarrier protein</fullName>
    </submittedName>
</protein>
<keyword evidence="2" id="KW-0963">Cytoplasm</keyword>
<dbReference type="Proteomes" id="UP000198508">
    <property type="component" value="Unassembled WGS sequence"/>
</dbReference>
<dbReference type="InterPro" id="IPR035895">
    <property type="entry name" value="HPr-like_sf"/>
</dbReference>
<dbReference type="SUPFAM" id="SSF55594">
    <property type="entry name" value="HPr-like"/>
    <property type="match status" value="1"/>
</dbReference>
<evidence type="ECO:0000259" key="4">
    <source>
        <dbReference type="PROSITE" id="PS51350"/>
    </source>
</evidence>
<dbReference type="InterPro" id="IPR000032">
    <property type="entry name" value="HPr-like"/>
</dbReference>
<dbReference type="RefSeq" id="WP_092360576.1">
    <property type="nucleotide sequence ID" value="NZ_FOIM01000001.1"/>
</dbReference>
<keyword evidence="6" id="KW-1185">Reference proteome</keyword>
<dbReference type="PRINTS" id="PR00107">
    <property type="entry name" value="PHOSPHOCPHPR"/>
</dbReference>
<sequence>MERFKYVISVKQGLHAKNAIELSRAASGYESRITLQVGDRAPVDCKNVLALMSLGARQGDSLVITVQGPDEEAAIGYLVGFLKMIL</sequence>
<evidence type="ECO:0000256" key="2">
    <source>
        <dbReference type="ARBA" id="ARBA00022490"/>
    </source>
</evidence>
<dbReference type="PANTHER" id="PTHR33705:SF2">
    <property type="entry name" value="PHOSPHOCARRIER PROTEIN NPR"/>
    <property type="match status" value="1"/>
</dbReference>
<dbReference type="GO" id="GO:0005737">
    <property type="term" value="C:cytoplasm"/>
    <property type="evidence" value="ECO:0007669"/>
    <property type="project" value="UniProtKB-SubCell"/>
</dbReference>
<dbReference type="PROSITE" id="PS51350">
    <property type="entry name" value="PTS_HPR_DOM"/>
    <property type="match status" value="1"/>
</dbReference>
<feature type="domain" description="HPr" evidence="4">
    <location>
        <begin position="1"/>
        <end position="86"/>
    </location>
</feature>
<dbReference type="EMBL" id="FOIM01000001">
    <property type="protein sequence ID" value="SET01252.1"/>
    <property type="molecule type" value="Genomic_DNA"/>
</dbReference>
<dbReference type="Pfam" id="PF00381">
    <property type="entry name" value="PTS-HPr"/>
    <property type="match status" value="1"/>
</dbReference>
<reference evidence="6" key="1">
    <citation type="submission" date="2016-10" db="EMBL/GenBank/DDBJ databases">
        <authorList>
            <person name="Varghese N."/>
            <person name="Submissions S."/>
        </authorList>
    </citation>
    <scope>NUCLEOTIDE SEQUENCE [LARGE SCALE GENOMIC DNA]</scope>
    <source>
        <strain evidence="6">NLAE-zl-G277</strain>
    </source>
</reference>
<name>A0A1I0B3J7_9FIRM</name>
<dbReference type="GO" id="GO:0009401">
    <property type="term" value="P:phosphoenolpyruvate-dependent sugar phosphotransferase system"/>
    <property type="evidence" value="ECO:0007669"/>
    <property type="project" value="UniProtKB-KW"/>
</dbReference>
<organism evidence="5 6">
    <name type="scientific">Enterocloster lavalensis</name>
    <dbReference type="NCBI Taxonomy" id="460384"/>
    <lineage>
        <taxon>Bacteria</taxon>
        <taxon>Bacillati</taxon>
        <taxon>Bacillota</taxon>
        <taxon>Clostridia</taxon>
        <taxon>Lachnospirales</taxon>
        <taxon>Lachnospiraceae</taxon>
        <taxon>Enterocloster</taxon>
    </lineage>
</organism>
<proteinExistence type="predicted"/>
<evidence type="ECO:0000256" key="3">
    <source>
        <dbReference type="ARBA" id="ARBA00022683"/>
    </source>
</evidence>
<accession>A0A1I0B3J7</accession>
<comment type="subcellular location">
    <subcellularLocation>
        <location evidence="1">Cytoplasm</location>
    </subcellularLocation>
</comment>
<evidence type="ECO:0000313" key="6">
    <source>
        <dbReference type="Proteomes" id="UP000198508"/>
    </source>
</evidence>
<dbReference type="STRING" id="460384.SAMN05216313_101332"/>
<dbReference type="Gene3D" id="3.30.1340.10">
    <property type="entry name" value="HPr-like"/>
    <property type="match status" value="1"/>
</dbReference>